<evidence type="ECO:0000259" key="7">
    <source>
        <dbReference type="PROSITE" id="PS51831"/>
    </source>
</evidence>
<dbReference type="InterPro" id="IPR007685">
    <property type="entry name" value="RelA_SpoT"/>
</dbReference>
<dbReference type="InterPro" id="IPR003607">
    <property type="entry name" value="HD/PDEase_dom"/>
</dbReference>
<evidence type="ECO:0000259" key="8">
    <source>
        <dbReference type="PROSITE" id="PS51880"/>
    </source>
</evidence>
<dbReference type="SUPFAM" id="SSF55021">
    <property type="entry name" value="ACT-like"/>
    <property type="match status" value="1"/>
</dbReference>
<dbReference type="Pfam" id="PF13291">
    <property type="entry name" value="ACT_4"/>
    <property type="match status" value="1"/>
</dbReference>
<dbReference type="InterPro" id="IPR006674">
    <property type="entry name" value="HD_domain"/>
</dbReference>
<dbReference type="SMART" id="SM00954">
    <property type="entry name" value="RelA_SpoT"/>
    <property type="match status" value="1"/>
</dbReference>
<dbReference type="SMART" id="SM00471">
    <property type="entry name" value="HDc"/>
    <property type="match status" value="1"/>
</dbReference>
<evidence type="ECO:0000259" key="6">
    <source>
        <dbReference type="PROSITE" id="PS51671"/>
    </source>
</evidence>
<dbReference type="CDD" id="cd05399">
    <property type="entry name" value="NT_Rel-Spo_like"/>
    <property type="match status" value="1"/>
</dbReference>
<evidence type="ECO:0000256" key="1">
    <source>
        <dbReference type="ARBA" id="ARBA00007476"/>
    </source>
</evidence>
<dbReference type="InterPro" id="IPR002912">
    <property type="entry name" value="ACT_dom"/>
</dbReference>
<dbReference type="Proteomes" id="UP001530400">
    <property type="component" value="Unassembled WGS sequence"/>
</dbReference>
<dbReference type="PANTHER" id="PTHR21262">
    <property type="entry name" value="GUANOSINE-3',5'-BIS DIPHOSPHATE 3'-PYROPHOSPHOHYDROLASE"/>
    <property type="match status" value="1"/>
</dbReference>
<keyword evidence="10" id="KW-1185">Reference proteome</keyword>
<dbReference type="InterPro" id="IPR004095">
    <property type="entry name" value="TGS"/>
</dbReference>
<evidence type="ECO:0000313" key="9">
    <source>
        <dbReference type="EMBL" id="KAL3769698.1"/>
    </source>
</evidence>
<comment type="similarity">
    <text evidence="1">Belongs to the RelA/SpoT family.</text>
</comment>
<reference evidence="9 10" key="1">
    <citation type="submission" date="2024-10" db="EMBL/GenBank/DDBJ databases">
        <title>Updated reference genomes for cyclostephanoid diatoms.</title>
        <authorList>
            <person name="Roberts W.R."/>
            <person name="Alverson A.J."/>
        </authorList>
    </citation>
    <scope>NUCLEOTIDE SEQUENCE [LARGE SCALE GENOMIC DNA]</scope>
    <source>
        <strain evidence="9 10">AJA010-31</strain>
    </source>
</reference>
<dbReference type="InterPro" id="IPR045865">
    <property type="entry name" value="ACT-like_dom_sf"/>
</dbReference>
<protein>
    <recommendedName>
        <fullName evidence="3">Putative GTP diphosphokinase RSH1, chloroplastic</fullName>
        <ecNumber evidence="2">2.7.6.5</ecNumber>
    </recommendedName>
    <alternativeName>
        <fullName evidence="4">RelA/SpoT homolog 1</fullName>
    </alternativeName>
    <alternativeName>
        <fullName evidence="5">ppGpp synthetase RSH1</fullName>
    </alternativeName>
</protein>
<dbReference type="Pfam" id="PF02824">
    <property type="entry name" value="TGS"/>
    <property type="match status" value="1"/>
</dbReference>
<dbReference type="InterPro" id="IPR045600">
    <property type="entry name" value="RelA/SpoT_AH_RIS"/>
</dbReference>
<evidence type="ECO:0000256" key="5">
    <source>
        <dbReference type="ARBA" id="ARBA00082153"/>
    </source>
</evidence>
<evidence type="ECO:0000313" key="10">
    <source>
        <dbReference type="Proteomes" id="UP001530400"/>
    </source>
</evidence>
<feature type="domain" description="TGS" evidence="8">
    <location>
        <begin position="837"/>
        <end position="902"/>
    </location>
</feature>
<dbReference type="PROSITE" id="PS51831">
    <property type="entry name" value="HD"/>
    <property type="match status" value="1"/>
</dbReference>
<dbReference type="Pfam" id="PF19296">
    <property type="entry name" value="RelA_AH_RIS"/>
    <property type="match status" value="1"/>
</dbReference>
<feature type="domain" description="HD" evidence="7">
    <location>
        <begin position="468"/>
        <end position="567"/>
    </location>
</feature>
<dbReference type="InterPro" id="IPR043519">
    <property type="entry name" value="NT_sf"/>
</dbReference>
<dbReference type="SUPFAM" id="SSF81271">
    <property type="entry name" value="TGS-like"/>
    <property type="match status" value="1"/>
</dbReference>
<dbReference type="Pfam" id="PF13328">
    <property type="entry name" value="HD_4"/>
    <property type="match status" value="1"/>
</dbReference>
<gene>
    <name evidence="9" type="ORF">ACHAWO_013569</name>
</gene>
<dbReference type="SUPFAM" id="SSF81301">
    <property type="entry name" value="Nucleotidyltransferase"/>
    <property type="match status" value="1"/>
</dbReference>
<dbReference type="Gene3D" id="3.30.70.260">
    <property type="match status" value="1"/>
</dbReference>
<dbReference type="InterPro" id="IPR012676">
    <property type="entry name" value="TGS-like"/>
</dbReference>
<dbReference type="Pfam" id="PF04607">
    <property type="entry name" value="RelA_SpoT"/>
    <property type="match status" value="1"/>
</dbReference>
<organism evidence="9 10">
    <name type="scientific">Cyclotella atomus</name>
    <dbReference type="NCBI Taxonomy" id="382360"/>
    <lineage>
        <taxon>Eukaryota</taxon>
        <taxon>Sar</taxon>
        <taxon>Stramenopiles</taxon>
        <taxon>Ochrophyta</taxon>
        <taxon>Bacillariophyta</taxon>
        <taxon>Coscinodiscophyceae</taxon>
        <taxon>Thalassiosirophycidae</taxon>
        <taxon>Stephanodiscales</taxon>
        <taxon>Stephanodiscaceae</taxon>
        <taxon>Cyclotella</taxon>
    </lineage>
</organism>
<dbReference type="PROSITE" id="PS51880">
    <property type="entry name" value="TGS"/>
    <property type="match status" value="1"/>
</dbReference>
<evidence type="ECO:0000256" key="2">
    <source>
        <dbReference type="ARBA" id="ARBA00013251"/>
    </source>
</evidence>
<dbReference type="InterPro" id="IPR012675">
    <property type="entry name" value="Beta-grasp_dom_sf"/>
</dbReference>
<dbReference type="CDD" id="cd00077">
    <property type="entry name" value="HDc"/>
    <property type="match status" value="1"/>
</dbReference>
<accession>A0ABD3N0N6</accession>
<dbReference type="Gene3D" id="3.30.460.10">
    <property type="entry name" value="Beta Polymerase, domain 2"/>
    <property type="match status" value="1"/>
</dbReference>
<dbReference type="EMBL" id="JALLPJ020001327">
    <property type="protein sequence ID" value="KAL3769698.1"/>
    <property type="molecule type" value="Genomic_DNA"/>
</dbReference>
<dbReference type="Gene3D" id="1.10.3210.10">
    <property type="entry name" value="Hypothetical protein af1432"/>
    <property type="match status" value="1"/>
</dbReference>
<comment type="caution">
    <text evidence="9">The sequence shown here is derived from an EMBL/GenBank/DDBJ whole genome shotgun (WGS) entry which is preliminary data.</text>
</comment>
<evidence type="ECO:0000256" key="4">
    <source>
        <dbReference type="ARBA" id="ARBA00075768"/>
    </source>
</evidence>
<dbReference type="FunFam" id="1.10.3210.10:FF:000001">
    <property type="entry name" value="GTP pyrophosphokinase RelA"/>
    <property type="match status" value="1"/>
</dbReference>
<proteinExistence type="inferred from homology"/>
<dbReference type="PANTHER" id="PTHR21262:SF31">
    <property type="entry name" value="GTP PYROPHOSPHOKINASE"/>
    <property type="match status" value="1"/>
</dbReference>
<dbReference type="GO" id="GO:0008728">
    <property type="term" value="F:GTP diphosphokinase activity"/>
    <property type="evidence" value="ECO:0007669"/>
    <property type="project" value="UniProtKB-EC"/>
</dbReference>
<sequence length="1211" mass="136834">MDYAIENLDTILITTRNPIDRIVSTFNYLRNELVENLSRGKPNKVKKLIKKARTFTGKSLKESFYNCFPDVRYLADELGRVFHLSNTTNPRKQNNNAVVYNGMTCSQLAHRLLFRTHPQRIKDWSHYTSNYQWYKQLTIDKRPDVPVLVVRTEYLWQDAANIEIALGGNSSNFINSDHAMSHGSEKYAVTAKLETDLQRRALCCAMYDDLQAYQDIIMSALNLDLIEKEEMMSLVYKDCGVHVDNLASNALTDASFWKDRQRFTLKMNSNRHPHSQARALKVATIFMCLSSIAVWGFILPSTFVNRPIILSAHNRHSGHHYKNENETFTIATATLAAQSLEDSSVEYEQALAQASILNSNVHSVQNGQFIKLNNMDSILCACEEEEDSKQQYDDLVTDLFASLVEKIRGYNPDAVEGIDLSPFHDDSSLTIDDFATTKLTSSGALLLRAYQYAEAAHRGQCRKSGKPYITHPLSVAHVVADLKLDTASLITALLHDTVEDTPVTLNNITTTFSSEISHLVDGVTKVGKVPFLSAAANQSENYRKLILAMSEDIRVVLVKLADRTHNMRTLQYMSAEKQKRIARETMEIYAPIAHRLGIHWLKTELEDECFKYLNTGKYELVKGQVREKSAERKVYEREVVKTLETQMREAGLGGEGKTLLVSGRTKGLYSIYTKMKRQGIEFDDVFDKVGFRIILDDVTSCYQALGIVHSHWKPAGTGKIKDYIALPKANGYRELSTFFEFLWPLLSCSHDTTSLFAGSLHTTVIGPAGKRIEIQIRTLEMHEIAESGIAAHWMYKQNNRGKNGKHDASQFTWMRELLAEVQRQNDPVEFIDSVKEDLFTKEVFAFSPKGELYALALGSSVLDFAYMVHSDLGNHCRGAKVNGKIVTLKHQIQNGDTVEILKSHHQTPRRGRKHLNICFTFPFAAPHSCLSITLCTAEWLRFVRTSKAKTRITAWLKRRQKEKSMVEGKAIIEHELKKRSAEERKQYNKKLPHALSCLKMHDEKELHAAVGYRRVPVESVMKALFGSQYDPTQGDRRVKDDTFALESVENQIASSSSRTLAPRASNTGIVVGKERNILLTFCRSCRPLFGELIEGVITKGNGIKVHRQGCKHLLEADPSRVIKVDWDHESTAVTLRSVQFEVICEDTPGVLARICNAISSVNFSIGSLSMKKVSDGRGLARLEVLLRSADDVEKVMTKIKQEDSIISVQRS</sequence>
<feature type="domain" description="ACT" evidence="6">
    <location>
        <begin position="1139"/>
        <end position="1211"/>
    </location>
</feature>
<dbReference type="Gene3D" id="3.10.20.30">
    <property type="match status" value="1"/>
</dbReference>
<dbReference type="SUPFAM" id="SSF109604">
    <property type="entry name" value="HD-domain/PDEase-like"/>
    <property type="match status" value="1"/>
</dbReference>
<dbReference type="AlphaFoldDB" id="A0ABD3N0N6"/>
<dbReference type="InterPro" id="IPR033655">
    <property type="entry name" value="TGS_RelA/SpoT"/>
</dbReference>
<name>A0ABD3N0N6_9STRA</name>
<dbReference type="CDD" id="cd01668">
    <property type="entry name" value="TGS_RSH"/>
    <property type="match status" value="1"/>
</dbReference>
<dbReference type="FunFam" id="3.10.20.30:FF:000002">
    <property type="entry name" value="GTP pyrophosphokinase (RelA/SpoT)"/>
    <property type="match status" value="1"/>
</dbReference>
<dbReference type="EC" id="2.7.6.5" evidence="2"/>
<dbReference type="PROSITE" id="PS51671">
    <property type="entry name" value="ACT"/>
    <property type="match status" value="1"/>
</dbReference>
<evidence type="ECO:0000256" key="3">
    <source>
        <dbReference type="ARBA" id="ARBA00070102"/>
    </source>
</evidence>